<dbReference type="Proteomes" id="UP000045782">
    <property type="component" value="Unassembled WGS sequence"/>
</dbReference>
<dbReference type="AlphaFoldDB" id="A0A0U0ZRI8"/>
<feature type="transmembrane region" description="Helical" evidence="1">
    <location>
        <begin position="15"/>
        <end position="34"/>
    </location>
</feature>
<dbReference type="RefSeq" id="WP_131724594.1">
    <property type="nucleotide sequence ID" value="NZ_CSWP01000009.1"/>
</dbReference>
<feature type="transmembrane region" description="Helical" evidence="1">
    <location>
        <begin position="86"/>
        <end position="105"/>
    </location>
</feature>
<dbReference type="EMBL" id="CSWP01000009">
    <property type="protein sequence ID" value="CPV66630.1"/>
    <property type="molecule type" value="Genomic_DNA"/>
</dbReference>
<reference evidence="2 3" key="1">
    <citation type="submission" date="2015-03" db="EMBL/GenBank/DDBJ databases">
        <authorList>
            <person name="Murphy D."/>
        </authorList>
    </citation>
    <scope>NUCLEOTIDE SEQUENCE [LARGE SCALE GENOMIC DNA]</scope>
    <source>
        <strain evidence="2 3">PAP088</strain>
    </source>
</reference>
<sequence length="187" mass="19944">MTDSRSDAMHKPPQALVAVLMMVAPVLVGILGFTTEPRHDVPEWLQLRAGELDQCTLYVQIVCFLAALLGLSTVAVNVLITNYASAAAFFVGTVWAVIAIAFVLPHMTLGYRGARPPAGITGDPILVPTNFDFRAFQAQLWPQLVDPAICALAGAAVVTVGAAITLTVRRHLHHRANARTTGAVVQP</sequence>
<organism evidence="2 3">
    <name type="scientific">Mycobacteroides abscessus</name>
    <dbReference type="NCBI Taxonomy" id="36809"/>
    <lineage>
        <taxon>Bacteria</taxon>
        <taxon>Bacillati</taxon>
        <taxon>Actinomycetota</taxon>
        <taxon>Actinomycetes</taxon>
        <taxon>Mycobacteriales</taxon>
        <taxon>Mycobacteriaceae</taxon>
        <taxon>Mycobacteroides</taxon>
    </lineage>
</organism>
<evidence type="ECO:0000313" key="2">
    <source>
        <dbReference type="EMBL" id="CPV66630.1"/>
    </source>
</evidence>
<keyword evidence="1" id="KW-0472">Membrane</keyword>
<feature type="transmembrane region" description="Helical" evidence="1">
    <location>
        <begin position="55"/>
        <end position="80"/>
    </location>
</feature>
<gene>
    <name evidence="2" type="ORF">ERS075579_04044</name>
</gene>
<evidence type="ECO:0000313" key="3">
    <source>
        <dbReference type="Proteomes" id="UP000045782"/>
    </source>
</evidence>
<keyword evidence="1" id="KW-1133">Transmembrane helix</keyword>
<protein>
    <submittedName>
        <fullName evidence="2">Uncharacterized protein</fullName>
    </submittedName>
</protein>
<proteinExistence type="predicted"/>
<evidence type="ECO:0000256" key="1">
    <source>
        <dbReference type="SAM" id="Phobius"/>
    </source>
</evidence>
<keyword evidence="1" id="KW-0812">Transmembrane</keyword>
<accession>A0A0U0ZRI8</accession>
<name>A0A0U0ZRI8_9MYCO</name>